<dbReference type="OrthoDB" id="438080at2759"/>
<dbReference type="PANTHER" id="PTHR14742:SF3">
    <property type="entry name" value="RIBONUCLEASE MRP PROTEIN SUBUNIT SNM1"/>
    <property type="match status" value="1"/>
</dbReference>
<evidence type="ECO:0000256" key="1">
    <source>
        <dbReference type="SAM" id="MobiDB-lite"/>
    </source>
</evidence>
<feature type="compositionally biased region" description="Low complexity" evidence="1">
    <location>
        <begin position="145"/>
        <end position="155"/>
    </location>
</feature>
<dbReference type="EMBL" id="CAJVRM010000045">
    <property type="protein sequence ID" value="CAG8972531.1"/>
    <property type="molecule type" value="Genomic_DNA"/>
</dbReference>
<keyword evidence="3" id="KW-1185">Reference proteome</keyword>
<accession>A0A9N9LJ75</accession>
<protein>
    <submittedName>
        <fullName evidence="2">Uncharacterized protein</fullName>
    </submittedName>
</protein>
<reference evidence="2" key="1">
    <citation type="submission" date="2021-07" db="EMBL/GenBank/DDBJ databases">
        <authorList>
            <person name="Durling M."/>
        </authorList>
    </citation>
    <scope>NUCLEOTIDE SEQUENCE</scope>
</reference>
<proteinExistence type="predicted"/>
<dbReference type="Proteomes" id="UP000701801">
    <property type="component" value="Unassembled WGS sequence"/>
</dbReference>
<dbReference type="GO" id="GO:0008033">
    <property type="term" value="P:tRNA processing"/>
    <property type="evidence" value="ECO:0007669"/>
    <property type="project" value="TreeGrafter"/>
</dbReference>
<sequence length="195" mass="20948">MASQELSARLKYLDEAAHLLAPTASAASKHMMLQYNSLLFDATDPHKPLKNKNACGACGTIMILGWEAAMEPSIPRSRRNGKSNGNGNGSNSKAISYKCQSCHRTTRYPVLNRQRRQRPAPKSSSSAHTLTPISSSNLQPKTNLSASAASSANSNSKKRAKSRKQGGLQAILAKKNSTEAASSGFGLDLLDFMKK</sequence>
<feature type="compositionally biased region" description="Polar residues" evidence="1">
    <location>
        <begin position="122"/>
        <end position="144"/>
    </location>
</feature>
<dbReference type="InterPro" id="IPR007175">
    <property type="entry name" value="Rpr2/Snm1/Rpp21"/>
</dbReference>
<name>A0A9N9LJ75_9HELO</name>
<evidence type="ECO:0000313" key="3">
    <source>
        <dbReference type="Proteomes" id="UP000701801"/>
    </source>
</evidence>
<feature type="compositionally biased region" description="Low complexity" evidence="1">
    <location>
        <begin position="82"/>
        <end position="93"/>
    </location>
</feature>
<evidence type="ECO:0000313" key="2">
    <source>
        <dbReference type="EMBL" id="CAG8972531.1"/>
    </source>
</evidence>
<gene>
    <name evidence="2" type="ORF">HYALB_00001223</name>
</gene>
<organism evidence="2 3">
    <name type="scientific">Hymenoscyphus albidus</name>
    <dbReference type="NCBI Taxonomy" id="595503"/>
    <lineage>
        <taxon>Eukaryota</taxon>
        <taxon>Fungi</taxon>
        <taxon>Dikarya</taxon>
        <taxon>Ascomycota</taxon>
        <taxon>Pezizomycotina</taxon>
        <taxon>Leotiomycetes</taxon>
        <taxon>Helotiales</taxon>
        <taxon>Helotiaceae</taxon>
        <taxon>Hymenoscyphus</taxon>
    </lineage>
</organism>
<dbReference type="GO" id="GO:0005655">
    <property type="term" value="C:nucleolar ribonuclease P complex"/>
    <property type="evidence" value="ECO:0007669"/>
    <property type="project" value="TreeGrafter"/>
</dbReference>
<dbReference type="Pfam" id="PF04032">
    <property type="entry name" value="Rpr2"/>
    <property type="match status" value="1"/>
</dbReference>
<dbReference type="AlphaFoldDB" id="A0A9N9LJ75"/>
<feature type="region of interest" description="Disordered" evidence="1">
    <location>
        <begin position="74"/>
        <end position="181"/>
    </location>
</feature>
<comment type="caution">
    <text evidence="2">The sequence shown here is derived from an EMBL/GenBank/DDBJ whole genome shotgun (WGS) entry which is preliminary data.</text>
</comment>
<dbReference type="PANTHER" id="PTHR14742">
    <property type="entry name" value="RIBONUCLEASE P SUBUNIT P21"/>
    <property type="match status" value="1"/>
</dbReference>